<name>A0A1R4AA67_BABMR</name>
<dbReference type="AlphaFoldDB" id="A0A1R4AA67"/>
<dbReference type="VEuPathDB" id="PiroplasmaDB:BMR1_02g01285"/>
<dbReference type="EMBL" id="FO082872">
    <property type="protein sequence ID" value="SJK85891.1"/>
    <property type="molecule type" value="Genomic_DNA"/>
</dbReference>
<dbReference type="RefSeq" id="XP_021338102.1">
    <property type="nucleotide sequence ID" value="XM_021483146.1"/>
</dbReference>
<dbReference type="InterPro" id="IPR005024">
    <property type="entry name" value="Snf7_fam"/>
</dbReference>
<protein>
    <submittedName>
        <fullName evidence="1">Charged multivesicular body protein 1</fullName>
    </submittedName>
</protein>
<accession>A0A1R4AA67</accession>
<sequence>MGNAKSVQEIEIECRVREKLLNREYKRCLTDEAKEVECVKQALTKGNKDLAKIHAENVLRKKREAIQILELLSQIDNMRTECKLKQYSQTSASNSFSINVHGMGENSYITKLSNRKTKASENITDTEVNDIMSKIALESDIDLEKFLKLTNVIQ</sequence>
<reference evidence="1 2" key="3">
    <citation type="journal article" date="2016" name="Sci. Rep.">
        <title>Genome-wide diversity and gene expression profiling of Babesia microti isolates identify polymorphic genes that mediate host-pathogen interactions.</title>
        <authorList>
            <person name="Silva J.C."/>
            <person name="Cornillot E."/>
            <person name="McCracken C."/>
            <person name="Usmani-Brown S."/>
            <person name="Dwivedi A."/>
            <person name="Ifeonu O.O."/>
            <person name="Crabtree J."/>
            <person name="Gotia H.T."/>
            <person name="Virji A.Z."/>
            <person name="Reynes C."/>
            <person name="Colinge J."/>
            <person name="Kumar V."/>
            <person name="Lawres L."/>
            <person name="Pazzi J.E."/>
            <person name="Pablo J.V."/>
            <person name="Hung C."/>
            <person name="Brancato J."/>
            <person name="Kumari P."/>
            <person name="Orvis J."/>
            <person name="Tretina K."/>
            <person name="Chibucos M."/>
            <person name="Ott S."/>
            <person name="Sadzewicz L."/>
            <person name="Sengamalay N."/>
            <person name="Shetty A.C."/>
            <person name="Su Q."/>
            <person name="Tallon L."/>
            <person name="Fraser C.M."/>
            <person name="Frutos R."/>
            <person name="Molina D.M."/>
            <person name="Krause P.J."/>
            <person name="Ben Mamoun C."/>
        </authorList>
    </citation>
    <scope>NUCLEOTIDE SEQUENCE [LARGE SCALE GENOMIC DNA]</scope>
    <source>
        <strain evidence="1 2">RI</strain>
    </source>
</reference>
<dbReference type="OrthoDB" id="10266568at2759"/>
<organism evidence="1 2">
    <name type="scientific">Babesia microti (strain RI)</name>
    <dbReference type="NCBI Taxonomy" id="1133968"/>
    <lineage>
        <taxon>Eukaryota</taxon>
        <taxon>Sar</taxon>
        <taxon>Alveolata</taxon>
        <taxon>Apicomplexa</taxon>
        <taxon>Aconoidasida</taxon>
        <taxon>Piroplasmida</taxon>
        <taxon>Babesiidae</taxon>
        <taxon>Babesia</taxon>
    </lineage>
</organism>
<dbReference type="Proteomes" id="UP000002899">
    <property type="component" value="Chromosome II"/>
</dbReference>
<dbReference type="GeneID" id="24424043"/>
<keyword evidence="2" id="KW-1185">Reference proteome</keyword>
<dbReference type="KEGG" id="bmic:BMR1_02g01285"/>
<proteinExistence type="predicted"/>
<dbReference type="Gene3D" id="6.10.140.1230">
    <property type="match status" value="1"/>
</dbReference>
<reference evidence="1 2" key="2">
    <citation type="journal article" date="2013" name="PLoS ONE">
        <title>Whole genome mapping and re-organization of the nuclear and mitochondrial genomes of Babesia microti isolates.</title>
        <authorList>
            <person name="Cornillot E."/>
            <person name="Dassouli A."/>
            <person name="Garg A."/>
            <person name="Pachikara N."/>
            <person name="Randazzo S."/>
            <person name="Depoix D."/>
            <person name="Carcy B."/>
            <person name="Delbecq S."/>
            <person name="Frutos R."/>
            <person name="Silva J.C."/>
            <person name="Sutton R."/>
            <person name="Krause P.J."/>
            <person name="Mamoun C.B."/>
        </authorList>
    </citation>
    <scope>NUCLEOTIDE SEQUENCE [LARGE SCALE GENOMIC DNA]</scope>
    <source>
        <strain evidence="1 2">RI</strain>
    </source>
</reference>
<evidence type="ECO:0000313" key="2">
    <source>
        <dbReference type="Proteomes" id="UP000002899"/>
    </source>
</evidence>
<dbReference type="PANTHER" id="PTHR10476">
    <property type="entry name" value="CHARGED MULTIVESICULAR BODY PROTEIN"/>
    <property type="match status" value="1"/>
</dbReference>
<reference evidence="1 2" key="1">
    <citation type="journal article" date="2012" name="Nucleic Acids Res.">
        <title>Sequencing of the smallest Apicomplexan genome from the human pathogen Babesia microti.</title>
        <authorList>
            <person name="Cornillot E."/>
            <person name="Hadj-Kaddour K."/>
            <person name="Dassouli A."/>
            <person name="Noel B."/>
            <person name="Ranwez V."/>
            <person name="Vacherie B."/>
            <person name="Augagneur Y."/>
            <person name="Bres V."/>
            <person name="Duclos A."/>
            <person name="Randazzo S."/>
            <person name="Carcy B."/>
            <person name="Debierre-Grockiego F."/>
            <person name="Delbecq S."/>
            <person name="Moubri-Menage K."/>
            <person name="Shams-Eldin H."/>
            <person name="Usmani-Brown S."/>
            <person name="Bringaud F."/>
            <person name="Wincker P."/>
            <person name="Vivares C.P."/>
            <person name="Schwarz R.T."/>
            <person name="Schetters T.P."/>
            <person name="Krause P.J."/>
            <person name="Gorenflot A."/>
            <person name="Berry V."/>
            <person name="Barbe V."/>
            <person name="Ben Mamoun C."/>
        </authorList>
    </citation>
    <scope>NUCLEOTIDE SEQUENCE [LARGE SCALE GENOMIC DNA]</scope>
    <source>
        <strain evidence="1 2">RI</strain>
    </source>
</reference>
<dbReference type="GO" id="GO:0007034">
    <property type="term" value="P:vacuolar transport"/>
    <property type="evidence" value="ECO:0007669"/>
    <property type="project" value="InterPro"/>
</dbReference>
<evidence type="ECO:0000313" key="1">
    <source>
        <dbReference type="EMBL" id="SJK85891.1"/>
    </source>
</evidence>